<dbReference type="PANTHER" id="PTHR12877:SF15">
    <property type="entry name" value="RHO GUANINE NUCLEOTIDE EXCHANGE FACTOR 17"/>
    <property type="match status" value="1"/>
</dbReference>
<dbReference type="EMBL" id="UYYG01000007">
    <property type="protein sequence ID" value="VDN50785.1"/>
    <property type="molecule type" value="Genomic_DNA"/>
</dbReference>
<dbReference type="SUPFAM" id="SSF50978">
    <property type="entry name" value="WD40 repeat-like"/>
    <property type="match status" value="1"/>
</dbReference>
<evidence type="ECO:0000313" key="5">
    <source>
        <dbReference type="Proteomes" id="UP000274756"/>
    </source>
</evidence>
<dbReference type="STRING" id="318479.A0A158Q4U1"/>
<evidence type="ECO:0000256" key="2">
    <source>
        <dbReference type="ARBA" id="ARBA00022658"/>
    </source>
</evidence>
<dbReference type="InterPro" id="IPR036322">
    <property type="entry name" value="WD40_repeat_dom_sf"/>
</dbReference>
<evidence type="ECO:0000313" key="4">
    <source>
        <dbReference type="Proteomes" id="UP000038040"/>
    </source>
</evidence>
<dbReference type="PANTHER" id="PTHR12877">
    <property type="entry name" value="RHO GUANINE NUCLEOTIDE EXCHANGE FACTOR"/>
    <property type="match status" value="1"/>
</dbReference>
<dbReference type="GO" id="GO:0030036">
    <property type="term" value="P:actin cytoskeleton organization"/>
    <property type="evidence" value="ECO:0007669"/>
    <property type="project" value="TreeGrafter"/>
</dbReference>
<dbReference type="SUPFAM" id="SSF47923">
    <property type="entry name" value="Ypt/Rab-GAP domain of gyp1p"/>
    <property type="match status" value="1"/>
</dbReference>
<dbReference type="Pfam" id="PF19056">
    <property type="entry name" value="WD40_2"/>
    <property type="match status" value="1"/>
</dbReference>
<dbReference type="Gene3D" id="2.130.10.10">
    <property type="entry name" value="YVTN repeat-like/Quinoprotein amine dehydrogenase"/>
    <property type="match status" value="1"/>
</dbReference>
<evidence type="ECO:0000313" key="3">
    <source>
        <dbReference type="EMBL" id="VDN50785.1"/>
    </source>
</evidence>
<dbReference type="Proteomes" id="UP000038040">
    <property type="component" value="Unplaced"/>
</dbReference>
<dbReference type="WBParaSite" id="DME_0000571301-mRNA-1">
    <property type="protein sequence ID" value="DME_0000571301-mRNA-1"/>
    <property type="gene ID" value="DME_0000571301"/>
</dbReference>
<dbReference type="InterPro" id="IPR039919">
    <property type="entry name" value="ARHGEF10/ARHGEF17"/>
</dbReference>
<gene>
    <name evidence="3" type="ORF">DME_LOCUS758</name>
</gene>
<reference evidence="6" key="1">
    <citation type="submission" date="2016-04" db="UniProtKB">
        <authorList>
            <consortium name="WormBaseParasite"/>
        </authorList>
    </citation>
    <scope>IDENTIFICATION</scope>
</reference>
<dbReference type="InterPro" id="IPR035969">
    <property type="entry name" value="Rab-GAP_TBC_sf"/>
</dbReference>
<evidence type="ECO:0000313" key="6">
    <source>
        <dbReference type="WBParaSite" id="DME_0000571301-mRNA-1"/>
    </source>
</evidence>
<dbReference type="AlphaFoldDB" id="A0A158Q4U1"/>
<dbReference type="Gene3D" id="1.10.472.80">
    <property type="entry name" value="Ypt/Rab-GAP domain of gyp1p, domain 3"/>
    <property type="match status" value="1"/>
</dbReference>
<keyword evidence="5" id="KW-1185">Reference proteome</keyword>
<sequence length="584" mass="65737">MIRIWDCFLLEGPKVLFRFAVALLSIHENEVLQRMDTISVMKILKASVRLTYDYNGLFKLAFDKTNQFPSRRQIEQKQKGYLVILQDRLSRRRQLRRILSSTSPVNQNISTMELIAFSGEEGLGYICSGSQTRGIISQLKLVQGSCTLEKLAIEFDCRIISMTFANENNAFISLLSGYIVALQIKGTDCEILWELKLSDVALKLMHHDERLYAALANGTLTVIEVSINRIHNLTSGLKVHELVPVELELYHLPIGAAPITHMVVVDGTMWLAVACKVVILSMSTLTTLRRIYVASPASGGGVPLFEKIRCMSCSPYGVWIVTAHSTLIQLWKDSDCLLLFDIAFDHSHKKPSLSDNGSKNSSTEISTILFVHKQIWVGTSDGYLIIYRIRDAETMREITNECILQNQKYPVGRRLSPSYGASSATHQTPSYYIPTESEMQPDESVNEKSFGSNNRRARKISLFMDQSTKKYSDQQSSLFCAAFDVEAKEMRLCAPMKKITPPSKNDLSTFNSTQSSVVSMEYDDLFEMYSDGESINCPLCYASSKKFCVLPSTSGIQHNGTQGLQFSSSKRTLNNMRYSMYIVI</sequence>
<reference evidence="3 5" key="2">
    <citation type="submission" date="2018-11" db="EMBL/GenBank/DDBJ databases">
        <authorList>
            <consortium name="Pathogen Informatics"/>
        </authorList>
    </citation>
    <scope>NUCLEOTIDE SEQUENCE [LARGE SCALE GENOMIC DNA]</scope>
</reference>
<dbReference type="OrthoDB" id="294251at2759"/>
<evidence type="ECO:0000256" key="1">
    <source>
        <dbReference type="ARBA" id="ARBA00022553"/>
    </source>
</evidence>
<accession>A0A158Q4U1</accession>
<keyword evidence="2" id="KW-0344">Guanine-nucleotide releasing factor</keyword>
<organism evidence="4 6">
    <name type="scientific">Dracunculus medinensis</name>
    <name type="common">Guinea worm</name>
    <dbReference type="NCBI Taxonomy" id="318479"/>
    <lineage>
        <taxon>Eukaryota</taxon>
        <taxon>Metazoa</taxon>
        <taxon>Ecdysozoa</taxon>
        <taxon>Nematoda</taxon>
        <taxon>Chromadorea</taxon>
        <taxon>Rhabditida</taxon>
        <taxon>Spirurina</taxon>
        <taxon>Dracunculoidea</taxon>
        <taxon>Dracunculidae</taxon>
        <taxon>Dracunculus</taxon>
    </lineage>
</organism>
<name>A0A158Q4U1_DRAME</name>
<keyword evidence="1" id="KW-0597">Phosphoprotein</keyword>
<dbReference type="InterPro" id="IPR015943">
    <property type="entry name" value="WD40/YVTN_repeat-like_dom_sf"/>
</dbReference>
<proteinExistence type="predicted"/>
<dbReference type="Proteomes" id="UP000274756">
    <property type="component" value="Unassembled WGS sequence"/>
</dbReference>
<dbReference type="GO" id="GO:0005085">
    <property type="term" value="F:guanyl-nucleotide exchange factor activity"/>
    <property type="evidence" value="ECO:0007669"/>
    <property type="project" value="UniProtKB-KW"/>
</dbReference>
<protein>
    <submittedName>
        <fullName evidence="6">Rab-GAP TBC domain-containing protein</fullName>
    </submittedName>
</protein>